<reference evidence="1 2" key="1">
    <citation type="journal article" date="2016" name="Nat. Commun.">
        <title>Ectomycorrhizal ecology is imprinted in the genome of the dominant symbiotic fungus Cenococcum geophilum.</title>
        <authorList>
            <consortium name="DOE Joint Genome Institute"/>
            <person name="Peter M."/>
            <person name="Kohler A."/>
            <person name="Ohm R.A."/>
            <person name="Kuo A."/>
            <person name="Krutzmann J."/>
            <person name="Morin E."/>
            <person name="Arend M."/>
            <person name="Barry K.W."/>
            <person name="Binder M."/>
            <person name="Choi C."/>
            <person name="Clum A."/>
            <person name="Copeland A."/>
            <person name="Grisel N."/>
            <person name="Haridas S."/>
            <person name="Kipfer T."/>
            <person name="LaButti K."/>
            <person name="Lindquist E."/>
            <person name="Lipzen A."/>
            <person name="Maire R."/>
            <person name="Meier B."/>
            <person name="Mihaltcheva S."/>
            <person name="Molinier V."/>
            <person name="Murat C."/>
            <person name="Poggeler S."/>
            <person name="Quandt C.A."/>
            <person name="Sperisen C."/>
            <person name="Tritt A."/>
            <person name="Tisserant E."/>
            <person name="Crous P.W."/>
            <person name="Henrissat B."/>
            <person name="Nehls U."/>
            <person name="Egli S."/>
            <person name="Spatafora J.W."/>
            <person name="Grigoriev I.V."/>
            <person name="Martin F.M."/>
        </authorList>
    </citation>
    <scope>NUCLEOTIDE SEQUENCE [LARGE SCALE GENOMIC DNA]</scope>
    <source>
        <strain evidence="1 2">CBS 459.81</strain>
    </source>
</reference>
<name>A0A8E2E137_9PEZI</name>
<proteinExistence type="predicted"/>
<dbReference type="Proteomes" id="UP000250266">
    <property type="component" value="Unassembled WGS sequence"/>
</dbReference>
<gene>
    <name evidence="1" type="ORF">K432DRAFT_386321</name>
</gene>
<organism evidence="1 2">
    <name type="scientific">Lepidopterella palustris CBS 459.81</name>
    <dbReference type="NCBI Taxonomy" id="1314670"/>
    <lineage>
        <taxon>Eukaryota</taxon>
        <taxon>Fungi</taxon>
        <taxon>Dikarya</taxon>
        <taxon>Ascomycota</taxon>
        <taxon>Pezizomycotina</taxon>
        <taxon>Dothideomycetes</taxon>
        <taxon>Pleosporomycetidae</taxon>
        <taxon>Mytilinidiales</taxon>
        <taxon>Argynnaceae</taxon>
        <taxon>Lepidopterella</taxon>
    </lineage>
</organism>
<dbReference type="AlphaFoldDB" id="A0A8E2E137"/>
<dbReference type="EMBL" id="KV745345">
    <property type="protein sequence ID" value="OCK75238.1"/>
    <property type="molecule type" value="Genomic_DNA"/>
</dbReference>
<sequence>MKYTAAATPTPAATLAMPTPAVAAAVIAKLPEPNAVPAAAIKGPHVTYAPQTPKLNLVTSTAAVVREAPAPAAAATHGRTLDWREETCVVAPDSISTLIFSAASGASSSLANWKGGGVSSDGKS</sequence>
<keyword evidence="2" id="KW-1185">Reference proteome</keyword>
<accession>A0A8E2E137</accession>
<protein>
    <submittedName>
        <fullName evidence="1">Uncharacterized protein</fullName>
    </submittedName>
</protein>
<evidence type="ECO:0000313" key="1">
    <source>
        <dbReference type="EMBL" id="OCK75238.1"/>
    </source>
</evidence>
<evidence type="ECO:0000313" key="2">
    <source>
        <dbReference type="Proteomes" id="UP000250266"/>
    </source>
</evidence>